<dbReference type="PROSITE" id="PS51417">
    <property type="entry name" value="ARF"/>
    <property type="match status" value="1"/>
</dbReference>
<feature type="binding site" evidence="2">
    <location>
        <position position="60"/>
    </location>
    <ligand>
        <name>Mg(2+)</name>
        <dbReference type="ChEBI" id="CHEBI:18420"/>
    </ligand>
</feature>
<dbReference type="GO" id="GO:0046872">
    <property type="term" value="F:metal ion binding"/>
    <property type="evidence" value="ECO:0007669"/>
    <property type="project" value="UniProtKB-KW"/>
</dbReference>
<dbReference type="InterPro" id="IPR027417">
    <property type="entry name" value="P-loop_NTPase"/>
</dbReference>
<evidence type="ECO:0000256" key="2">
    <source>
        <dbReference type="PIRSR" id="PIRSR606689-2"/>
    </source>
</evidence>
<gene>
    <name evidence="3" type="ORF">PACLA_8A039401</name>
</gene>
<comment type="caution">
    <text evidence="3">The sequence shown here is derived from an EMBL/GenBank/DDBJ whole genome shotgun (WGS) entry which is preliminary data.</text>
</comment>
<organism evidence="3 4">
    <name type="scientific">Paramuricea clavata</name>
    <name type="common">Red gorgonian</name>
    <name type="synonym">Violescent sea-whip</name>
    <dbReference type="NCBI Taxonomy" id="317549"/>
    <lineage>
        <taxon>Eukaryota</taxon>
        <taxon>Metazoa</taxon>
        <taxon>Cnidaria</taxon>
        <taxon>Anthozoa</taxon>
        <taxon>Octocorallia</taxon>
        <taxon>Malacalcyonacea</taxon>
        <taxon>Plexauridae</taxon>
        <taxon>Paramuricea</taxon>
    </lineage>
</organism>
<evidence type="ECO:0000313" key="4">
    <source>
        <dbReference type="Proteomes" id="UP001152795"/>
    </source>
</evidence>
<protein>
    <submittedName>
        <fullName evidence="3">ADP-ribosylation factor 15</fullName>
    </submittedName>
</protein>
<dbReference type="InterPro" id="IPR006689">
    <property type="entry name" value="Small_GTPase_ARF/SAR"/>
</dbReference>
<reference evidence="3" key="1">
    <citation type="submission" date="2020-04" db="EMBL/GenBank/DDBJ databases">
        <authorList>
            <person name="Alioto T."/>
            <person name="Alioto T."/>
            <person name="Gomez Garrido J."/>
        </authorList>
    </citation>
    <scope>NUCLEOTIDE SEQUENCE</scope>
    <source>
        <strain evidence="3">A484AB</strain>
    </source>
</reference>
<keyword evidence="4" id="KW-1185">Reference proteome</keyword>
<keyword evidence="1" id="KW-0342">GTP-binding</keyword>
<dbReference type="SUPFAM" id="SSF52540">
    <property type="entry name" value="P-loop containing nucleoside triphosphate hydrolases"/>
    <property type="match status" value="1"/>
</dbReference>
<dbReference type="CDD" id="cd00878">
    <property type="entry name" value="Arf_Arl"/>
    <property type="match status" value="1"/>
</dbReference>
<dbReference type="Pfam" id="PF00025">
    <property type="entry name" value="Arf"/>
    <property type="match status" value="1"/>
</dbReference>
<dbReference type="Proteomes" id="UP001152795">
    <property type="component" value="Unassembled WGS sequence"/>
</dbReference>
<feature type="binding site" evidence="1">
    <location>
        <begin position="36"/>
        <end position="43"/>
    </location>
    <ligand>
        <name>GTP</name>
        <dbReference type="ChEBI" id="CHEBI:37565"/>
    </ligand>
</feature>
<sequence length="199" mass="21782">MCDWCRLGCALCRIGFYKCCHQSAPARPEYAIVALGLDNGGKSTLLAILANEESSDVQPTQGFSIKALQFPDAILNVKELGGGVEQYWAHYYGGSQGIIFVVDSSDSSHLNEAAQSLAKVLRNSTLAGLPLLVLANKQDLSDAKDLVEITDILNLIEVARHYDWIIHGCSSENKNSIQEGFSKLINKLKSEEPIEDNRL</sequence>
<dbReference type="InterPro" id="IPR042292">
    <property type="entry name" value="ARL15"/>
</dbReference>
<dbReference type="SMART" id="SM00178">
    <property type="entry name" value="SAR"/>
    <property type="match status" value="1"/>
</dbReference>
<keyword evidence="1" id="KW-0547">Nucleotide-binding</keyword>
<feature type="binding site" evidence="2">
    <location>
        <position position="43"/>
    </location>
    <ligand>
        <name>Mg(2+)</name>
        <dbReference type="ChEBI" id="CHEBI:18420"/>
    </ligand>
</feature>
<dbReference type="GO" id="GO:0003924">
    <property type="term" value="F:GTPase activity"/>
    <property type="evidence" value="ECO:0007669"/>
    <property type="project" value="InterPro"/>
</dbReference>
<dbReference type="Gene3D" id="3.40.50.300">
    <property type="entry name" value="P-loop containing nucleotide triphosphate hydrolases"/>
    <property type="match status" value="1"/>
</dbReference>
<feature type="binding site" evidence="1">
    <location>
        <begin position="136"/>
        <end position="139"/>
    </location>
    <ligand>
        <name>GTP</name>
        <dbReference type="ChEBI" id="CHEBI:37565"/>
    </ligand>
</feature>
<dbReference type="PANTHER" id="PTHR46693:SF1">
    <property type="entry name" value="ADP-RIBOSYLATION FACTOR-LIKE PROTEIN 15"/>
    <property type="match status" value="1"/>
</dbReference>
<dbReference type="GO" id="GO:0005525">
    <property type="term" value="F:GTP binding"/>
    <property type="evidence" value="ECO:0007669"/>
    <property type="project" value="UniProtKB-KW"/>
</dbReference>
<keyword evidence="2" id="KW-0479">Metal-binding</keyword>
<keyword evidence="2" id="KW-0460">Magnesium</keyword>
<feature type="binding site" evidence="1">
    <location>
        <position position="82"/>
    </location>
    <ligand>
        <name>GTP</name>
        <dbReference type="ChEBI" id="CHEBI:37565"/>
    </ligand>
</feature>
<dbReference type="PRINTS" id="PR00328">
    <property type="entry name" value="SAR1GTPBP"/>
</dbReference>
<accession>A0A6S7GQ06</accession>
<dbReference type="OrthoDB" id="414781at2759"/>
<dbReference type="SMART" id="SM00177">
    <property type="entry name" value="ARF"/>
    <property type="match status" value="1"/>
</dbReference>
<dbReference type="AlphaFoldDB" id="A0A6S7GQ06"/>
<proteinExistence type="predicted"/>
<dbReference type="EMBL" id="CACRXK020001897">
    <property type="protein sequence ID" value="CAB3991666.1"/>
    <property type="molecule type" value="Genomic_DNA"/>
</dbReference>
<name>A0A6S7GQ06_PARCT</name>
<dbReference type="PANTHER" id="PTHR46693">
    <property type="entry name" value="ADP-RIBOSYLATION FACTOR-LIKE PROTEIN 15"/>
    <property type="match status" value="1"/>
</dbReference>
<evidence type="ECO:0000313" key="3">
    <source>
        <dbReference type="EMBL" id="CAB3991666.1"/>
    </source>
</evidence>
<evidence type="ECO:0000256" key="1">
    <source>
        <dbReference type="PIRSR" id="PIRSR606689-1"/>
    </source>
</evidence>